<evidence type="ECO:0000313" key="2">
    <source>
        <dbReference type="Proteomes" id="UP001169027"/>
    </source>
</evidence>
<proteinExistence type="predicted"/>
<evidence type="ECO:0000313" key="1">
    <source>
        <dbReference type="EMBL" id="MDO1536564.1"/>
    </source>
</evidence>
<dbReference type="EMBL" id="JAUKVY010000029">
    <property type="protein sequence ID" value="MDO1536564.1"/>
    <property type="molecule type" value="Genomic_DNA"/>
</dbReference>
<gene>
    <name evidence="1" type="ORF">Q2T77_30205</name>
</gene>
<dbReference type="Pfam" id="PF13531">
    <property type="entry name" value="SBP_bac_11"/>
    <property type="match status" value="1"/>
</dbReference>
<accession>A0ABT8SCC4</accession>
<dbReference type="Proteomes" id="UP001169027">
    <property type="component" value="Unassembled WGS sequence"/>
</dbReference>
<reference evidence="1" key="1">
    <citation type="submission" date="2023-06" db="EMBL/GenBank/DDBJ databases">
        <authorList>
            <person name="Jiang Y."/>
            <person name="Liu Q."/>
        </authorList>
    </citation>
    <scope>NUCLEOTIDE SEQUENCE</scope>
    <source>
        <strain evidence="1">CGMCC 1.12090</strain>
    </source>
</reference>
<comment type="caution">
    <text evidence="1">The sequence shown here is derived from an EMBL/GenBank/DDBJ whole genome shotgun (WGS) entry which is preliminary data.</text>
</comment>
<dbReference type="RefSeq" id="WP_301814727.1">
    <property type="nucleotide sequence ID" value="NZ_JAUJZH010000029.1"/>
</dbReference>
<organism evidence="1 2">
    <name type="scientific">Variovorax ginsengisoli</name>
    <dbReference type="NCBI Taxonomy" id="363844"/>
    <lineage>
        <taxon>Bacteria</taxon>
        <taxon>Pseudomonadati</taxon>
        <taxon>Pseudomonadota</taxon>
        <taxon>Betaproteobacteria</taxon>
        <taxon>Burkholderiales</taxon>
        <taxon>Comamonadaceae</taxon>
        <taxon>Variovorax</taxon>
    </lineage>
</organism>
<dbReference type="Gene3D" id="3.40.190.10">
    <property type="entry name" value="Periplasmic binding protein-like II"/>
    <property type="match status" value="2"/>
</dbReference>
<protein>
    <submittedName>
        <fullName evidence="1">Substrate-binding domain-containing protein</fullName>
    </submittedName>
</protein>
<keyword evidence="2" id="KW-1185">Reference proteome</keyword>
<name>A0ABT8SCC4_9BURK</name>
<dbReference type="SUPFAM" id="SSF53850">
    <property type="entry name" value="Periplasmic binding protein-like II"/>
    <property type="match status" value="1"/>
</dbReference>
<sequence length="116" mass="12382">MLRKYGLSEAVARKRVIPEPGGSAATLVASGAAELGIQQISEMIGVPGVTILELPEEFKRQAAYDAIAVDRRPQGSQIAALLEFLGSQQFQGALARFGLQPVQIALGSRRRPRGIV</sequence>